<keyword evidence="4 5" id="KW-0472">Membrane</keyword>
<feature type="transmembrane region" description="Helical" evidence="5">
    <location>
        <begin position="267"/>
        <end position="292"/>
    </location>
</feature>
<feature type="transmembrane region" description="Helical" evidence="5">
    <location>
        <begin position="453"/>
        <end position="469"/>
    </location>
</feature>
<proteinExistence type="predicted"/>
<comment type="subcellular location">
    <subcellularLocation>
        <location evidence="1">Membrane</location>
        <topology evidence="1">Multi-pass membrane protein</topology>
    </subcellularLocation>
</comment>
<evidence type="ECO:0000313" key="6">
    <source>
        <dbReference type="EMBL" id="STY28728.1"/>
    </source>
</evidence>
<feature type="transmembrane region" description="Helical" evidence="5">
    <location>
        <begin position="126"/>
        <end position="149"/>
    </location>
</feature>
<dbReference type="STRING" id="1122170.GCA_000701265_02114"/>
<dbReference type="PANTHER" id="PTHR47704">
    <property type="entry name" value="POTASSIUM TRANSPORTER KIMA"/>
    <property type="match status" value="1"/>
</dbReference>
<evidence type="ECO:0000256" key="4">
    <source>
        <dbReference type="ARBA" id="ARBA00023136"/>
    </source>
</evidence>
<evidence type="ECO:0000256" key="3">
    <source>
        <dbReference type="ARBA" id="ARBA00022989"/>
    </source>
</evidence>
<feature type="transmembrane region" description="Helical" evidence="5">
    <location>
        <begin position="392"/>
        <end position="416"/>
    </location>
</feature>
<feature type="transmembrane region" description="Helical" evidence="5">
    <location>
        <begin position="318"/>
        <end position="335"/>
    </location>
</feature>
<feature type="transmembrane region" description="Helical" evidence="5">
    <location>
        <begin position="428"/>
        <end position="447"/>
    </location>
</feature>
<dbReference type="InterPro" id="IPR053153">
    <property type="entry name" value="APC_K+_Transporter"/>
</dbReference>
<evidence type="ECO:0000256" key="5">
    <source>
        <dbReference type="SAM" id="Phobius"/>
    </source>
</evidence>
<feature type="transmembrane region" description="Helical" evidence="5">
    <location>
        <begin position="36"/>
        <end position="55"/>
    </location>
</feature>
<feature type="transmembrane region" description="Helical" evidence="5">
    <location>
        <begin position="179"/>
        <end position="202"/>
    </location>
</feature>
<reference evidence="6 7" key="1">
    <citation type="submission" date="2018-06" db="EMBL/GenBank/DDBJ databases">
        <authorList>
            <consortium name="Pathogen Informatics"/>
            <person name="Doyle S."/>
        </authorList>
    </citation>
    <scope>NUCLEOTIDE SEQUENCE [LARGE SCALE GENOMIC DNA]</scope>
    <source>
        <strain evidence="6 7">NCTC11532</strain>
    </source>
</reference>
<feature type="transmembrane region" description="Helical" evidence="5">
    <location>
        <begin position="155"/>
        <end position="172"/>
    </location>
</feature>
<name>A0A378LS93_9GAMM</name>
<keyword evidence="3 5" id="KW-1133">Transmembrane helix</keyword>
<evidence type="ECO:0000256" key="2">
    <source>
        <dbReference type="ARBA" id="ARBA00022692"/>
    </source>
</evidence>
<feature type="transmembrane region" description="Helical" evidence="5">
    <location>
        <begin position="366"/>
        <end position="386"/>
    </location>
</feature>
<sequence>MGTIKLKYLGVDRDMSILDKILGKPLSIRSKGKQKLSVLIGVPVLGLDALSSTAYGPEAALTVLLLAGVTGLHYFFTVSIFVVLVLMSLYFSYMQTIAAYPQGGGAYVVASDNLGKKYGVGAAISLILDYLLNVTIGISAGVGAIVSAIPELQPYTLILCLVVLLLLTLVNLRGIRETGMLLVIPVILFIACILITLFIGLFKVWMTGGHPPLVHQIPSTVSDSTQTLTYWMLLTAFANGLTAMTGVEAVSNGVPLFRKPAVKNAQWTLTFIVVTLAVFLILIGYLCPAYHIQAMDQDKPGYQTILSQLVEAAAGKGIFYYIAIASIFAVLVNSAQTSFSAFPRVCRFLAEDNYLPHFFAERGRRLVYSVGIIILSFFSGVLLLVFKGITNNLIPLFAVGAFSAFLFSQIGMVKYWLRDENRKSRYKLIINAAGALTTAIALLIIIVTKFLQGAWLIILLAPLLGYLMHRIQHHYEKIALEIEKPIKINPRSLEIPVVIIPIHGLDLMAEKAIQFGMLLSEDITAVYIDTGNNEVGHLQQLWHEKIEQPAIKSGKKSPQLKIIKSPYRRIFLPLLNFVRKVRKERKNSLIALIIPELVEPKWYEYLLHNIHAPGLRALLFLERDPRTIVITVPWYLREK</sequence>
<dbReference type="PANTHER" id="PTHR47704:SF1">
    <property type="entry name" value="POTASSIUM TRANSPORTER KIMA"/>
    <property type="match status" value="1"/>
</dbReference>
<dbReference type="GO" id="GO:0016020">
    <property type="term" value="C:membrane"/>
    <property type="evidence" value="ECO:0007669"/>
    <property type="project" value="UniProtKB-SubCell"/>
</dbReference>
<dbReference type="GO" id="GO:0022857">
    <property type="term" value="F:transmembrane transporter activity"/>
    <property type="evidence" value="ECO:0007669"/>
    <property type="project" value="InterPro"/>
</dbReference>
<feature type="transmembrane region" description="Helical" evidence="5">
    <location>
        <begin position="228"/>
        <end position="247"/>
    </location>
</feature>
<feature type="transmembrane region" description="Helical" evidence="5">
    <location>
        <begin position="61"/>
        <end position="91"/>
    </location>
</feature>
<evidence type="ECO:0000313" key="7">
    <source>
        <dbReference type="Proteomes" id="UP000255297"/>
    </source>
</evidence>
<keyword evidence="7" id="KW-1185">Reference proteome</keyword>
<keyword evidence="2 5" id="KW-0812">Transmembrane</keyword>
<dbReference type="EMBL" id="UGPB01000001">
    <property type="protein sequence ID" value="STY28728.1"/>
    <property type="molecule type" value="Genomic_DNA"/>
</dbReference>
<dbReference type="Gene3D" id="1.20.1740.10">
    <property type="entry name" value="Amino acid/polyamine transporter I"/>
    <property type="match status" value="1"/>
</dbReference>
<dbReference type="AlphaFoldDB" id="A0A378LS93"/>
<protein>
    <submittedName>
        <fullName evidence="6">Aminoacid/polyamine transporter</fullName>
    </submittedName>
</protein>
<gene>
    <name evidence="6" type="ORF">NCTC11532_00903</name>
</gene>
<organism evidence="6 7">
    <name type="scientific">Legionella wadsworthii</name>
    <dbReference type="NCBI Taxonomy" id="28088"/>
    <lineage>
        <taxon>Bacteria</taxon>
        <taxon>Pseudomonadati</taxon>
        <taxon>Pseudomonadota</taxon>
        <taxon>Gammaproteobacteria</taxon>
        <taxon>Legionellales</taxon>
        <taxon>Legionellaceae</taxon>
        <taxon>Legionella</taxon>
    </lineage>
</organism>
<dbReference type="Proteomes" id="UP000255297">
    <property type="component" value="Unassembled WGS sequence"/>
</dbReference>
<accession>A0A378LS93</accession>
<dbReference type="Pfam" id="PF13520">
    <property type="entry name" value="AA_permease_2"/>
    <property type="match status" value="1"/>
</dbReference>
<dbReference type="InterPro" id="IPR002293">
    <property type="entry name" value="AA/rel_permease1"/>
</dbReference>
<evidence type="ECO:0000256" key="1">
    <source>
        <dbReference type="ARBA" id="ARBA00004141"/>
    </source>
</evidence>